<feature type="compositionally biased region" description="Basic and acidic residues" evidence="1">
    <location>
        <begin position="34"/>
        <end position="43"/>
    </location>
</feature>
<evidence type="ECO:0000313" key="2">
    <source>
        <dbReference type="EMBL" id="CAJ1084286.1"/>
    </source>
</evidence>
<evidence type="ECO:0000256" key="1">
    <source>
        <dbReference type="SAM" id="MobiDB-lite"/>
    </source>
</evidence>
<proteinExistence type="predicted"/>
<organism evidence="2 3">
    <name type="scientific">Xyrichtys novacula</name>
    <name type="common">Pearly razorfish</name>
    <name type="synonym">Hemipteronotus novacula</name>
    <dbReference type="NCBI Taxonomy" id="13765"/>
    <lineage>
        <taxon>Eukaryota</taxon>
        <taxon>Metazoa</taxon>
        <taxon>Chordata</taxon>
        <taxon>Craniata</taxon>
        <taxon>Vertebrata</taxon>
        <taxon>Euteleostomi</taxon>
        <taxon>Actinopterygii</taxon>
        <taxon>Neopterygii</taxon>
        <taxon>Teleostei</taxon>
        <taxon>Neoteleostei</taxon>
        <taxon>Acanthomorphata</taxon>
        <taxon>Eupercaria</taxon>
        <taxon>Labriformes</taxon>
        <taxon>Labridae</taxon>
        <taxon>Xyrichtys</taxon>
    </lineage>
</organism>
<feature type="region of interest" description="Disordered" evidence="1">
    <location>
        <begin position="28"/>
        <end position="56"/>
    </location>
</feature>
<accession>A0AAV1HGX3</accession>
<dbReference type="Proteomes" id="UP001178508">
    <property type="component" value="Chromosome 21"/>
</dbReference>
<protein>
    <submittedName>
        <fullName evidence="2">Uncharacterized protein LOC113119923</fullName>
    </submittedName>
</protein>
<name>A0AAV1HGX3_XYRNO</name>
<reference evidence="2" key="1">
    <citation type="submission" date="2023-08" db="EMBL/GenBank/DDBJ databases">
        <authorList>
            <person name="Alioto T."/>
            <person name="Alioto T."/>
            <person name="Gomez Garrido J."/>
        </authorList>
    </citation>
    <scope>NUCLEOTIDE SEQUENCE</scope>
</reference>
<dbReference type="AlphaFoldDB" id="A0AAV1HGX3"/>
<dbReference type="EMBL" id="OY660884">
    <property type="protein sequence ID" value="CAJ1084286.1"/>
    <property type="molecule type" value="Genomic_DNA"/>
</dbReference>
<keyword evidence="3" id="KW-1185">Reference proteome</keyword>
<evidence type="ECO:0000313" key="3">
    <source>
        <dbReference type="Proteomes" id="UP001178508"/>
    </source>
</evidence>
<sequence length="387" mass="42751">MAEGSDGVGSEMEEGVWNIAGEQRLNRKKRKKVAKEAARRGDYDSSVSTSEGEQSARPKQIEEYKVIIRMTQEGQSFGEWSPVKLTKAIHKVLGEVKRVKVLRSGALLVLCRDGAQQGKAIRMSRMEEKSVVCSMPEVKKVAVGVISNIPTAITCDEIRDNIEGARVLELQRLKTNRNGEKTDSLSVKIRFEEPKLPDKVYIGYMCYDVRPFVPPPLRCFKCQKYGHVAAVCRGKQKCGRCAGDHEYGKCQEGAKIKCCNCGGEHTSAYRGCEAGKKAAEIQKVKTSMGISYAEAAKKVGANYIDPAKMVRADASNRVEANVSKAKENTLTVSKNDFVLFMVEVINCSAQTNSKTEKIKIIIKAAEKYLDIKGLSCEKVQETLAGDY</sequence>
<gene>
    <name evidence="2" type="ORF">XNOV1_A003502</name>
</gene>